<dbReference type="InterPro" id="IPR001247">
    <property type="entry name" value="ExoRNase_PH_dom1"/>
</dbReference>
<feature type="region of interest" description="Disordered" evidence="6">
    <location>
        <begin position="264"/>
        <end position="295"/>
    </location>
</feature>
<dbReference type="Proteomes" id="UP000807353">
    <property type="component" value="Unassembled WGS sequence"/>
</dbReference>
<dbReference type="GO" id="GO:0016075">
    <property type="term" value="P:rRNA catabolic process"/>
    <property type="evidence" value="ECO:0007669"/>
    <property type="project" value="TreeGrafter"/>
</dbReference>
<name>A0A9P5XW47_9AGAR</name>
<evidence type="ECO:0000256" key="5">
    <source>
        <dbReference type="ARBA" id="ARBA00023242"/>
    </source>
</evidence>
<dbReference type="InterPro" id="IPR027408">
    <property type="entry name" value="PNPase/RNase_PH_dom_sf"/>
</dbReference>
<dbReference type="GO" id="GO:0000176">
    <property type="term" value="C:nuclear exosome (RNase complex)"/>
    <property type="evidence" value="ECO:0007669"/>
    <property type="project" value="UniProtKB-ARBA"/>
</dbReference>
<comment type="similarity">
    <text evidence="2">Belongs to the RNase PH family.</text>
</comment>
<dbReference type="SUPFAM" id="SSF54211">
    <property type="entry name" value="Ribosomal protein S5 domain 2-like"/>
    <property type="match status" value="1"/>
</dbReference>
<evidence type="ECO:0000256" key="1">
    <source>
        <dbReference type="ARBA" id="ARBA00004123"/>
    </source>
</evidence>
<comment type="caution">
    <text evidence="8">The sequence shown here is derived from an EMBL/GenBank/DDBJ whole genome shotgun (WGS) entry which is preliminary data.</text>
</comment>
<dbReference type="InterPro" id="IPR036345">
    <property type="entry name" value="ExoRNase_PH_dom2_sf"/>
</dbReference>
<evidence type="ECO:0000256" key="2">
    <source>
        <dbReference type="ARBA" id="ARBA00006678"/>
    </source>
</evidence>
<dbReference type="GO" id="GO:0005730">
    <property type="term" value="C:nucleolus"/>
    <property type="evidence" value="ECO:0007669"/>
    <property type="project" value="TreeGrafter"/>
</dbReference>
<dbReference type="InterPro" id="IPR020568">
    <property type="entry name" value="Ribosomal_Su5_D2-typ_SF"/>
</dbReference>
<feature type="domain" description="Exoribonuclease phosphorolytic" evidence="7">
    <location>
        <begin position="20"/>
        <end position="157"/>
    </location>
</feature>
<dbReference type="PANTHER" id="PTHR11953">
    <property type="entry name" value="EXOSOME COMPLEX COMPONENT"/>
    <property type="match status" value="1"/>
</dbReference>
<organism evidence="8 9">
    <name type="scientific">Collybia nuda</name>
    <dbReference type="NCBI Taxonomy" id="64659"/>
    <lineage>
        <taxon>Eukaryota</taxon>
        <taxon>Fungi</taxon>
        <taxon>Dikarya</taxon>
        <taxon>Basidiomycota</taxon>
        <taxon>Agaricomycotina</taxon>
        <taxon>Agaricomycetes</taxon>
        <taxon>Agaricomycetidae</taxon>
        <taxon>Agaricales</taxon>
        <taxon>Tricholomatineae</taxon>
        <taxon>Clitocybaceae</taxon>
        <taxon>Collybia</taxon>
    </lineage>
</organism>
<evidence type="ECO:0000259" key="7">
    <source>
        <dbReference type="Pfam" id="PF01138"/>
    </source>
</evidence>
<feature type="compositionally biased region" description="Basic and acidic residues" evidence="6">
    <location>
        <begin position="268"/>
        <end position="295"/>
    </location>
</feature>
<dbReference type="GO" id="GO:0003723">
    <property type="term" value="F:RNA binding"/>
    <property type="evidence" value="ECO:0007669"/>
    <property type="project" value="TreeGrafter"/>
</dbReference>
<gene>
    <name evidence="8" type="ORF">BDZ94DRAFT_1272658</name>
</gene>
<dbReference type="Pfam" id="PF01138">
    <property type="entry name" value="RNase_PH"/>
    <property type="match status" value="1"/>
</dbReference>
<sequence length="295" mass="30983">MSTNELAQHQRPNNRAAHTLRPIQITYDGLSRVDGSGRFAFGPPTGPSALASLSGPIEVRLAAEHPSQATFEVLLRPLAGVPAVEAKALAAVVRGALAPGLILTKNPRTLVQLVVQILVPFQGQELGKGVMREGEAQRDGITVAAINAGTLALLNAGSVPMCGVVCAVAVGRREVDGVVVVDPEDGEEMSARGCFAWLIGGGENRIVWMKWSPGKVEGKGKGKGKGDEEAMEEARVLSRAAASEVWEAMMGSVDTMGKAGVPYIFGDGRGDKDVRGGDPEKDDDHENGDDAKMEI</sequence>
<dbReference type="GO" id="GO:0034475">
    <property type="term" value="P:U4 snRNA 3'-end processing"/>
    <property type="evidence" value="ECO:0007669"/>
    <property type="project" value="TreeGrafter"/>
</dbReference>
<keyword evidence="5" id="KW-0539">Nucleus</keyword>
<keyword evidence="3" id="KW-0698">rRNA processing</keyword>
<dbReference type="InterPro" id="IPR050080">
    <property type="entry name" value="RNase_PH"/>
</dbReference>
<dbReference type="EMBL" id="MU150363">
    <property type="protein sequence ID" value="KAF9457647.1"/>
    <property type="molecule type" value="Genomic_DNA"/>
</dbReference>
<keyword evidence="4" id="KW-0271">Exosome</keyword>
<keyword evidence="9" id="KW-1185">Reference proteome</keyword>
<dbReference type="GO" id="GO:0071028">
    <property type="term" value="P:nuclear mRNA surveillance"/>
    <property type="evidence" value="ECO:0007669"/>
    <property type="project" value="TreeGrafter"/>
</dbReference>
<protein>
    <recommendedName>
        <fullName evidence="7">Exoribonuclease phosphorolytic domain-containing protein</fullName>
    </recommendedName>
</protein>
<accession>A0A9P5XW47</accession>
<evidence type="ECO:0000256" key="3">
    <source>
        <dbReference type="ARBA" id="ARBA00022552"/>
    </source>
</evidence>
<dbReference type="PANTHER" id="PTHR11953:SF1">
    <property type="entry name" value="EXOSOME COMPLEX COMPONENT RRP46"/>
    <property type="match status" value="1"/>
</dbReference>
<comment type="subcellular location">
    <subcellularLocation>
        <location evidence="1">Nucleus</location>
    </subcellularLocation>
</comment>
<proteinExistence type="inferred from homology"/>
<dbReference type="GO" id="GO:0006364">
    <property type="term" value="P:rRNA processing"/>
    <property type="evidence" value="ECO:0007669"/>
    <property type="project" value="UniProtKB-KW"/>
</dbReference>
<dbReference type="AlphaFoldDB" id="A0A9P5XW47"/>
<dbReference type="GO" id="GO:0000177">
    <property type="term" value="C:cytoplasmic exosome (RNase complex)"/>
    <property type="evidence" value="ECO:0007669"/>
    <property type="project" value="TreeGrafter"/>
</dbReference>
<dbReference type="SUPFAM" id="SSF55666">
    <property type="entry name" value="Ribonuclease PH domain 2-like"/>
    <property type="match status" value="1"/>
</dbReference>
<evidence type="ECO:0000313" key="8">
    <source>
        <dbReference type="EMBL" id="KAF9457647.1"/>
    </source>
</evidence>
<dbReference type="OrthoDB" id="27298at2759"/>
<dbReference type="Gene3D" id="3.30.230.70">
    <property type="entry name" value="GHMP Kinase, N-terminal domain"/>
    <property type="match status" value="1"/>
</dbReference>
<dbReference type="GO" id="GO:0071051">
    <property type="term" value="P:poly(A)-dependent snoRNA 3'-end processing"/>
    <property type="evidence" value="ECO:0007669"/>
    <property type="project" value="TreeGrafter"/>
</dbReference>
<evidence type="ECO:0000256" key="6">
    <source>
        <dbReference type="SAM" id="MobiDB-lite"/>
    </source>
</evidence>
<evidence type="ECO:0000256" key="4">
    <source>
        <dbReference type="ARBA" id="ARBA00022835"/>
    </source>
</evidence>
<reference evidence="8" key="1">
    <citation type="submission" date="2020-11" db="EMBL/GenBank/DDBJ databases">
        <authorList>
            <consortium name="DOE Joint Genome Institute"/>
            <person name="Ahrendt S."/>
            <person name="Riley R."/>
            <person name="Andreopoulos W."/>
            <person name="Labutti K."/>
            <person name="Pangilinan J."/>
            <person name="Ruiz-Duenas F.J."/>
            <person name="Barrasa J.M."/>
            <person name="Sanchez-Garcia M."/>
            <person name="Camarero S."/>
            <person name="Miyauchi S."/>
            <person name="Serrano A."/>
            <person name="Linde D."/>
            <person name="Babiker R."/>
            <person name="Drula E."/>
            <person name="Ayuso-Fernandez I."/>
            <person name="Pacheco R."/>
            <person name="Padilla G."/>
            <person name="Ferreira P."/>
            <person name="Barriuso J."/>
            <person name="Kellner H."/>
            <person name="Castanera R."/>
            <person name="Alfaro M."/>
            <person name="Ramirez L."/>
            <person name="Pisabarro A.G."/>
            <person name="Kuo A."/>
            <person name="Tritt A."/>
            <person name="Lipzen A."/>
            <person name="He G."/>
            <person name="Yan M."/>
            <person name="Ng V."/>
            <person name="Cullen D."/>
            <person name="Martin F."/>
            <person name="Rosso M.-N."/>
            <person name="Henrissat B."/>
            <person name="Hibbett D."/>
            <person name="Martinez A.T."/>
            <person name="Grigoriev I.V."/>
        </authorList>
    </citation>
    <scope>NUCLEOTIDE SEQUENCE</scope>
    <source>
        <strain evidence="8">CBS 247.69</strain>
    </source>
</reference>
<evidence type="ECO:0000313" key="9">
    <source>
        <dbReference type="Proteomes" id="UP000807353"/>
    </source>
</evidence>